<dbReference type="AlphaFoldDB" id="A0AAJ3TP70"/>
<reference evidence="2 3" key="1">
    <citation type="submission" date="2016-06" db="EMBL/GenBank/DDBJ databases">
        <authorList>
            <person name="Nicholson A.C."/>
        </authorList>
    </citation>
    <scope>NUCLEOTIDE SEQUENCE [LARGE SCALE GENOMIC DNA]</scope>
    <source>
        <strain evidence="2 3">G4123</strain>
    </source>
</reference>
<protein>
    <recommendedName>
        <fullName evidence="4">Lipoprotein</fullName>
    </recommendedName>
</protein>
<dbReference type="Proteomes" id="UP000190816">
    <property type="component" value="Unassembled WGS sequence"/>
</dbReference>
<accession>A0AAJ3TP70</accession>
<comment type="caution">
    <text evidence="2">The sequence shown here is derived from an EMBL/GenBank/DDBJ whole genome shotgun (WGS) entry which is preliminary data.</text>
</comment>
<feature type="compositionally biased region" description="Basic and acidic residues" evidence="1">
    <location>
        <begin position="214"/>
        <end position="224"/>
    </location>
</feature>
<sequence length="236" mass="26497">MKKLLLISSVYLILYSCRSVDQAEGIKSDDNSNKQAQLNYDYLRSLNQKANEKISSEKKARLASNANMNNIPLPTIGSTIDEFDTCDSGKKYCLTAFVSEPKLYTRQIFFAIKVKGKVRIFKDVIIQANAVMSSNDPLVDYIDLTDIEHLTEVTIEPVMVVDMDVNKIDNLSDYFLNTAYYPMVFNCITFGGHPPMEYCANYGGDKNKNGICDKWDDLKPKDDVPGGPSEENGDPN</sequence>
<dbReference type="KEGG" id="ego:BBD34_11300"/>
<proteinExistence type="predicted"/>
<feature type="region of interest" description="Disordered" evidence="1">
    <location>
        <begin position="214"/>
        <end position="236"/>
    </location>
</feature>
<gene>
    <name evidence="2" type="ORF">BAY32_08890</name>
</gene>
<name>A0AAJ3TP70_9FLAO</name>
<evidence type="ECO:0008006" key="4">
    <source>
        <dbReference type="Google" id="ProtNLM"/>
    </source>
</evidence>
<organism evidence="2 3">
    <name type="scientific">Elizabethkingia ursingii</name>
    <dbReference type="NCBI Taxonomy" id="1756150"/>
    <lineage>
        <taxon>Bacteria</taxon>
        <taxon>Pseudomonadati</taxon>
        <taxon>Bacteroidota</taxon>
        <taxon>Flavobacteriia</taxon>
        <taxon>Flavobacteriales</taxon>
        <taxon>Weeksellaceae</taxon>
        <taxon>Elizabethkingia</taxon>
    </lineage>
</organism>
<evidence type="ECO:0000313" key="3">
    <source>
        <dbReference type="Proteomes" id="UP000190816"/>
    </source>
</evidence>
<dbReference type="EMBL" id="MAIC01000015">
    <property type="protein sequence ID" value="OPB74440.1"/>
    <property type="molecule type" value="Genomic_DNA"/>
</dbReference>
<evidence type="ECO:0000256" key="1">
    <source>
        <dbReference type="SAM" id="MobiDB-lite"/>
    </source>
</evidence>
<evidence type="ECO:0000313" key="2">
    <source>
        <dbReference type="EMBL" id="OPB74440.1"/>
    </source>
</evidence>
<dbReference type="PROSITE" id="PS51257">
    <property type="entry name" value="PROKAR_LIPOPROTEIN"/>
    <property type="match status" value="1"/>
</dbReference>
<dbReference type="RefSeq" id="WP_078403388.1">
    <property type="nucleotide sequence ID" value="NZ_CP016377.1"/>
</dbReference>